<dbReference type="Gene3D" id="3.40.190.10">
    <property type="entry name" value="Periplasmic binding protein-like II"/>
    <property type="match status" value="2"/>
</dbReference>
<dbReference type="PANTHER" id="PTHR35936">
    <property type="entry name" value="MEMBRANE-BOUND LYTIC MUREIN TRANSGLYCOSYLASE F"/>
    <property type="match status" value="1"/>
</dbReference>
<evidence type="ECO:0000313" key="2">
    <source>
        <dbReference type="EMBL" id="NYH71934.1"/>
    </source>
</evidence>
<keyword evidence="3" id="KW-1185">Reference proteome</keyword>
<dbReference type="PANTHER" id="PTHR35936:SF6">
    <property type="entry name" value="AMINO ACID ABC TRANSPORTER SUBSTRATE-BINDING PAAT FAMILY PROTEIN"/>
    <property type="match status" value="1"/>
</dbReference>
<dbReference type="Proteomes" id="UP000578688">
    <property type="component" value="Unassembled WGS sequence"/>
</dbReference>
<dbReference type="RefSeq" id="WP_257026795.1">
    <property type="nucleotide sequence ID" value="NZ_JACBYV010000001.1"/>
</dbReference>
<dbReference type="AlphaFoldDB" id="A0A7Y9XL41"/>
<comment type="caution">
    <text evidence="2">The sequence shown here is derived from an EMBL/GenBank/DDBJ whole genome shotgun (WGS) entry which is preliminary data.</text>
</comment>
<proteinExistence type="inferred from homology"/>
<comment type="similarity">
    <text evidence="1">Belongs to the bacterial solute-binding protein 3 family.</text>
</comment>
<dbReference type="EMBL" id="JACBYV010000001">
    <property type="protein sequence ID" value="NYH71934.1"/>
    <property type="molecule type" value="Genomic_DNA"/>
</dbReference>
<name>A0A7Y9XL41_9GAMM</name>
<protein>
    <submittedName>
        <fullName evidence="2">Polar amino acid transport system substrate-binding protein</fullName>
    </submittedName>
</protein>
<reference evidence="2 3" key="1">
    <citation type="submission" date="2020-07" db="EMBL/GenBank/DDBJ databases">
        <title>Genomic analyses of the natural microbiome of Caenorhabditis elegans.</title>
        <authorList>
            <person name="Samuel B."/>
        </authorList>
    </citation>
    <scope>NUCLEOTIDE SEQUENCE [LARGE SCALE GENOMIC DNA]</scope>
    <source>
        <strain evidence="2 3">BIGb0408</strain>
    </source>
</reference>
<sequence length="266" mass="30140">MHQQRTGSRRPTLSDNAQSSLVRAMCPRLCAAVLALLSLCCSAQERPLRFSITESGVMPLVEIRNGEAVGGILYDLPMRLAEKVGRRAELLVLPRLRVQRALLHNEIDVRCYVNPAWLSETYPQYVWSIPFMVQRDLLVGRTAETVTPEKLPKQSIGTVLGFYYPTLHPLFMSGQLLRDDGRTQGLVLTKLAAGRYDYAISNELALHWYNRHVDQAEKLHQVHELASDLAACLVRDAPDVPTMQLLRAMVQMKEDGEFDAILQRYR</sequence>
<dbReference type="SUPFAM" id="SSF53850">
    <property type="entry name" value="Periplasmic binding protein-like II"/>
    <property type="match status" value="1"/>
</dbReference>
<accession>A0A7Y9XL41</accession>
<gene>
    <name evidence="2" type="ORF">FHR27_000544</name>
</gene>
<organism evidence="2 3">
    <name type="scientific">Phytopseudomonas flavescens</name>
    <dbReference type="NCBI Taxonomy" id="29435"/>
    <lineage>
        <taxon>Bacteria</taxon>
        <taxon>Pseudomonadati</taxon>
        <taxon>Pseudomonadota</taxon>
        <taxon>Gammaproteobacteria</taxon>
        <taxon>Pseudomonadales</taxon>
        <taxon>Pseudomonadaceae</taxon>
        <taxon>Phytopseudomonas</taxon>
    </lineage>
</organism>
<evidence type="ECO:0000256" key="1">
    <source>
        <dbReference type="ARBA" id="ARBA00010333"/>
    </source>
</evidence>
<evidence type="ECO:0000313" key="3">
    <source>
        <dbReference type="Proteomes" id="UP000578688"/>
    </source>
</evidence>